<evidence type="ECO:0000313" key="2">
    <source>
        <dbReference type="EMBL" id="EPE34644.1"/>
    </source>
</evidence>
<dbReference type="EMBL" id="KE145356">
    <property type="protein sequence ID" value="EPE34644.1"/>
    <property type="molecule type" value="Genomic_DNA"/>
</dbReference>
<accession>S3DC19</accession>
<dbReference type="AlphaFoldDB" id="S3DC19"/>
<dbReference type="RefSeq" id="XP_008078579.1">
    <property type="nucleotide sequence ID" value="XM_008080388.1"/>
</dbReference>
<dbReference type="KEGG" id="glz:GLAREA_10338"/>
<reference evidence="2 3" key="1">
    <citation type="journal article" date="2013" name="BMC Genomics">
        <title>Genomics-driven discovery of the pneumocandin biosynthetic gene cluster in the fungus Glarea lozoyensis.</title>
        <authorList>
            <person name="Chen L."/>
            <person name="Yue Q."/>
            <person name="Zhang X."/>
            <person name="Xiang M."/>
            <person name="Wang C."/>
            <person name="Li S."/>
            <person name="Che Y."/>
            <person name="Ortiz-Lopez F.J."/>
            <person name="Bills G.F."/>
            <person name="Liu X."/>
            <person name="An Z."/>
        </authorList>
    </citation>
    <scope>NUCLEOTIDE SEQUENCE [LARGE SCALE GENOMIC DNA]</scope>
    <source>
        <strain evidence="3">ATCC 20868 / MF5171</strain>
    </source>
</reference>
<keyword evidence="3" id="KW-1185">Reference proteome</keyword>
<keyword evidence="1" id="KW-1133">Transmembrane helix</keyword>
<evidence type="ECO:0000256" key="1">
    <source>
        <dbReference type="SAM" id="Phobius"/>
    </source>
</evidence>
<feature type="transmembrane region" description="Helical" evidence="1">
    <location>
        <begin position="44"/>
        <end position="63"/>
    </location>
</feature>
<keyword evidence="1" id="KW-0472">Membrane</keyword>
<proteinExistence type="predicted"/>
<dbReference type="OMA" id="QSPFSEW"/>
<keyword evidence="1" id="KW-0812">Transmembrane</keyword>
<name>S3DC19_GLAL2</name>
<dbReference type="Proteomes" id="UP000016922">
    <property type="component" value="Unassembled WGS sequence"/>
</dbReference>
<organism evidence="2 3">
    <name type="scientific">Glarea lozoyensis (strain ATCC 20868 / MF5171)</name>
    <dbReference type="NCBI Taxonomy" id="1116229"/>
    <lineage>
        <taxon>Eukaryota</taxon>
        <taxon>Fungi</taxon>
        <taxon>Dikarya</taxon>
        <taxon>Ascomycota</taxon>
        <taxon>Pezizomycotina</taxon>
        <taxon>Leotiomycetes</taxon>
        <taxon>Helotiales</taxon>
        <taxon>Helotiaceae</taxon>
        <taxon>Glarea</taxon>
    </lineage>
</organism>
<dbReference type="GeneID" id="19469385"/>
<sequence length="66" mass="7008">MAPKQNSLRVSQGRVVGKQGSKGYFGEAYSAITAPENASVVRSVAIFGVAIAFFSSSWSEFLLPPL</sequence>
<gene>
    <name evidence="2" type="ORF">GLAREA_10338</name>
</gene>
<protein>
    <recommendedName>
        <fullName evidence="4">TOM core complex subunit Tom6</fullName>
    </recommendedName>
</protein>
<dbReference type="HOGENOM" id="CLU_183924_0_0_1"/>
<evidence type="ECO:0000313" key="3">
    <source>
        <dbReference type="Proteomes" id="UP000016922"/>
    </source>
</evidence>
<dbReference type="OrthoDB" id="5403997at2759"/>
<evidence type="ECO:0008006" key="4">
    <source>
        <dbReference type="Google" id="ProtNLM"/>
    </source>
</evidence>
<dbReference type="eggNOG" id="ENOG502SY3V">
    <property type="taxonomic scope" value="Eukaryota"/>
</dbReference>